<name>A0A1E7DLK1_9BACI</name>
<dbReference type="EMBL" id="MAMP01000024">
    <property type="protein sequence ID" value="OES43933.1"/>
    <property type="molecule type" value="Genomic_DNA"/>
</dbReference>
<keyword evidence="1" id="KW-0812">Transmembrane</keyword>
<reference evidence="2 3" key="1">
    <citation type="submission" date="2016-06" db="EMBL/GenBank/DDBJ databases">
        <title>Domibacillus iocasae genome sequencing.</title>
        <authorList>
            <person name="Verma A."/>
            <person name="Pal Y."/>
            <person name="Ojha A.K."/>
            <person name="Krishnamurthi S."/>
        </authorList>
    </citation>
    <scope>NUCLEOTIDE SEQUENCE [LARGE SCALE GENOMIC DNA]</scope>
    <source>
        <strain evidence="2 3">DSM 29979</strain>
    </source>
</reference>
<sequence length="62" mass="7243">MRFILFLTGFGLAVAGGISFIMYFNLLAAGMTWSDYLSFTMRRPECYLFFIGWLLMFFGFIE</sequence>
<organism evidence="2 3">
    <name type="scientific">Domibacillus iocasae</name>
    <dbReference type="NCBI Taxonomy" id="1714016"/>
    <lineage>
        <taxon>Bacteria</taxon>
        <taxon>Bacillati</taxon>
        <taxon>Bacillota</taxon>
        <taxon>Bacilli</taxon>
        <taxon>Bacillales</taxon>
        <taxon>Bacillaceae</taxon>
        <taxon>Domibacillus</taxon>
    </lineage>
</organism>
<proteinExistence type="predicted"/>
<dbReference type="RefSeq" id="WP_069939710.1">
    <property type="nucleotide sequence ID" value="NZ_MAMP01000024.1"/>
</dbReference>
<feature type="transmembrane region" description="Helical" evidence="1">
    <location>
        <begin position="45"/>
        <end position="61"/>
    </location>
</feature>
<evidence type="ECO:0000313" key="3">
    <source>
        <dbReference type="Proteomes" id="UP000095658"/>
    </source>
</evidence>
<dbReference type="Pfam" id="PF26135">
    <property type="entry name" value="YuzI"/>
    <property type="match status" value="1"/>
</dbReference>
<dbReference type="AlphaFoldDB" id="A0A1E7DLK1"/>
<comment type="caution">
    <text evidence="2">The sequence shown here is derived from an EMBL/GenBank/DDBJ whole genome shotgun (WGS) entry which is preliminary data.</text>
</comment>
<evidence type="ECO:0000256" key="1">
    <source>
        <dbReference type="SAM" id="Phobius"/>
    </source>
</evidence>
<dbReference type="OrthoDB" id="2972455at2"/>
<dbReference type="InterPro" id="IPR058887">
    <property type="entry name" value="YuzI-like"/>
</dbReference>
<dbReference type="Proteomes" id="UP000095658">
    <property type="component" value="Unassembled WGS sequence"/>
</dbReference>
<keyword evidence="1" id="KW-1133">Transmembrane helix</keyword>
<evidence type="ECO:0000313" key="2">
    <source>
        <dbReference type="EMBL" id="OES43933.1"/>
    </source>
</evidence>
<dbReference type="STRING" id="1714016.BA724_12665"/>
<keyword evidence="1" id="KW-0472">Membrane</keyword>
<gene>
    <name evidence="2" type="ORF">BA724_12665</name>
</gene>
<accession>A0A1E7DLK1</accession>
<feature type="transmembrane region" description="Helical" evidence="1">
    <location>
        <begin position="6"/>
        <end position="33"/>
    </location>
</feature>
<keyword evidence="3" id="KW-1185">Reference proteome</keyword>
<protein>
    <submittedName>
        <fullName evidence="2">Uncharacterized protein</fullName>
    </submittedName>
</protein>